<dbReference type="AlphaFoldDB" id="A0A8J2KMF3"/>
<feature type="transmembrane region" description="Helical" evidence="1">
    <location>
        <begin position="47"/>
        <end position="72"/>
    </location>
</feature>
<keyword evidence="3" id="KW-1185">Reference proteome</keyword>
<feature type="transmembrane region" description="Helical" evidence="1">
    <location>
        <begin position="93"/>
        <end position="112"/>
    </location>
</feature>
<feature type="transmembrane region" description="Helical" evidence="1">
    <location>
        <begin position="118"/>
        <end position="135"/>
    </location>
</feature>
<accession>A0A8J2KMF3</accession>
<protein>
    <submittedName>
        <fullName evidence="2">Uncharacterized protein</fullName>
    </submittedName>
</protein>
<name>A0A8J2KMF3_9HEXA</name>
<feature type="transmembrane region" description="Helical" evidence="1">
    <location>
        <begin position="7"/>
        <end position="27"/>
    </location>
</feature>
<evidence type="ECO:0000313" key="2">
    <source>
        <dbReference type="EMBL" id="CAG7820621.1"/>
    </source>
</evidence>
<gene>
    <name evidence="2" type="ORF">AFUS01_LOCUS31005</name>
</gene>
<keyword evidence="1" id="KW-0472">Membrane</keyword>
<dbReference type="Proteomes" id="UP000708208">
    <property type="component" value="Unassembled WGS sequence"/>
</dbReference>
<reference evidence="2" key="1">
    <citation type="submission" date="2021-06" db="EMBL/GenBank/DDBJ databases">
        <authorList>
            <person name="Hodson N. C."/>
            <person name="Mongue J. A."/>
            <person name="Jaron S. K."/>
        </authorList>
    </citation>
    <scope>NUCLEOTIDE SEQUENCE</scope>
</reference>
<keyword evidence="1" id="KW-0812">Transmembrane</keyword>
<comment type="caution">
    <text evidence="2">The sequence shown here is derived from an EMBL/GenBank/DDBJ whole genome shotgun (WGS) entry which is preliminary data.</text>
</comment>
<dbReference type="EMBL" id="CAJVCH010484914">
    <property type="protein sequence ID" value="CAG7820621.1"/>
    <property type="molecule type" value="Genomic_DNA"/>
</dbReference>
<proteinExistence type="predicted"/>
<evidence type="ECO:0000256" key="1">
    <source>
        <dbReference type="SAM" id="Phobius"/>
    </source>
</evidence>
<keyword evidence="1" id="KW-1133">Transmembrane helix</keyword>
<evidence type="ECO:0000313" key="3">
    <source>
        <dbReference type="Proteomes" id="UP000708208"/>
    </source>
</evidence>
<organism evidence="2 3">
    <name type="scientific">Allacma fusca</name>
    <dbReference type="NCBI Taxonomy" id="39272"/>
    <lineage>
        <taxon>Eukaryota</taxon>
        <taxon>Metazoa</taxon>
        <taxon>Ecdysozoa</taxon>
        <taxon>Arthropoda</taxon>
        <taxon>Hexapoda</taxon>
        <taxon>Collembola</taxon>
        <taxon>Symphypleona</taxon>
        <taxon>Sminthuridae</taxon>
        <taxon>Allacma</taxon>
    </lineage>
</organism>
<sequence>MKLLNQFFTWIIRIPVTYQIALSYWTFQEIQDLENHEFTKVTSEEHGIFLFTWNILSLIFGLLTFVGIRAFCEPELYVENCIYYEISDLASRFANMMCWMYYFIVCFTWILYGDLNASRFSILLGFLLLVILSGVGEIDVCSKYAVQWVLHRWLR</sequence>